<dbReference type="GO" id="GO:0006508">
    <property type="term" value="P:proteolysis"/>
    <property type="evidence" value="ECO:0007669"/>
    <property type="project" value="InterPro"/>
</dbReference>
<keyword evidence="2" id="KW-1185">Reference proteome</keyword>
<evidence type="ECO:0000313" key="2">
    <source>
        <dbReference type="Proteomes" id="UP001283361"/>
    </source>
</evidence>
<reference evidence="1" key="1">
    <citation type="journal article" date="2023" name="G3 (Bethesda)">
        <title>A reference genome for the long-term kleptoplast-retaining sea slug Elysia crispata morphotype clarki.</title>
        <authorList>
            <person name="Eastman K.E."/>
            <person name="Pendleton A.L."/>
            <person name="Shaikh M.A."/>
            <person name="Suttiyut T."/>
            <person name="Ogas R."/>
            <person name="Tomko P."/>
            <person name="Gavelis G."/>
            <person name="Widhalm J.R."/>
            <person name="Wisecaver J.H."/>
        </authorList>
    </citation>
    <scope>NUCLEOTIDE SEQUENCE</scope>
    <source>
        <strain evidence="1">ECLA1</strain>
    </source>
</reference>
<dbReference type="AlphaFoldDB" id="A0AAE0Y2C0"/>
<dbReference type="PROSITE" id="PS51885">
    <property type="entry name" value="NEPRILYSIN"/>
    <property type="match status" value="1"/>
</dbReference>
<dbReference type="Gene3D" id="3.40.390.10">
    <property type="entry name" value="Collagenase (Catalytic Domain)"/>
    <property type="match status" value="1"/>
</dbReference>
<accession>A0AAE0Y2C0</accession>
<protein>
    <recommendedName>
        <fullName evidence="3">Peptidase M13 N-terminal domain-containing protein</fullName>
    </recommendedName>
</protein>
<organism evidence="1 2">
    <name type="scientific">Elysia crispata</name>
    <name type="common">lettuce slug</name>
    <dbReference type="NCBI Taxonomy" id="231223"/>
    <lineage>
        <taxon>Eukaryota</taxon>
        <taxon>Metazoa</taxon>
        <taxon>Spiralia</taxon>
        <taxon>Lophotrochozoa</taxon>
        <taxon>Mollusca</taxon>
        <taxon>Gastropoda</taxon>
        <taxon>Heterobranchia</taxon>
        <taxon>Euthyneura</taxon>
        <taxon>Panpulmonata</taxon>
        <taxon>Sacoglossa</taxon>
        <taxon>Placobranchoidea</taxon>
        <taxon>Plakobranchidae</taxon>
        <taxon>Elysia</taxon>
    </lineage>
</organism>
<dbReference type="GO" id="GO:0004222">
    <property type="term" value="F:metalloendopeptidase activity"/>
    <property type="evidence" value="ECO:0007669"/>
    <property type="project" value="InterPro"/>
</dbReference>
<comment type="caution">
    <text evidence="1">The sequence shown here is derived from an EMBL/GenBank/DDBJ whole genome shotgun (WGS) entry which is preliminary data.</text>
</comment>
<dbReference type="InterPro" id="IPR042089">
    <property type="entry name" value="Peptidase_M13_dom_2"/>
</dbReference>
<dbReference type="Gene3D" id="1.10.1380.10">
    <property type="entry name" value="Neutral endopeptidase , domain2"/>
    <property type="match status" value="1"/>
</dbReference>
<dbReference type="InterPro" id="IPR000718">
    <property type="entry name" value="Peptidase_M13"/>
</dbReference>
<dbReference type="InterPro" id="IPR024079">
    <property type="entry name" value="MetalloPept_cat_dom_sf"/>
</dbReference>
<gene>
    <name evidence="1" type="ORF">RRG08_053625</name>
</gene>
<evidence type="ECO:0008006" key="3">
    <source>
        <dbReference type="Google" id="ProtNLM"/>
    </source>
</evidence>
<evidence type="ECO:0000313" key="1">
    <source>
        <dbReference type="EMBL" id="KAK3729428.1"/>
    </source>
</evidence>
<dbReference type="Proteomes" id="UP001283361">
    <property type="component" value="Unassembled WGS sequence"/>
</dbReference>
<name>A0AAE0Y2C0_9GAST</name>
<proteinExistence type="predicted"/>
<dbReference type="EMBL" id="JAWDGP010007144">
    <property type="protein sequence ID" value="KAK3729428.1"/>
    <property type="molecule type" value="Genomic_DNA"/>
</dbReference>
<dbReference type="SUPFAM" id="SSF55486">
    <property type="entry name" value="Metalloproteases ('zincins'), catalytic domain"/>
    <property type="match status" value="1"/>
</dbReference>
<sequence>MNLTVNPCQDFYNYACGGYSKEVDLSWFRTRLRESPDEIVQDHRRLIIDRCHNRPPQSMFTREHQCLYTEQQS</sequence>